<feature type="transmembrane region" description="Helical" evidence="1">
    <location>
        <begin position="111"/>
        <end position="134"/>
    </location>
</feature>
<keyword evidence="3" id="KW-1185">Reference proteome</keyword>
<feature type="transmembrane region" description="Helical" evidence="1">
    <location>
        <begin position="64"/>
        <end position="91"/>
    </location>
</feature>
<feature type="transmembrane region" description="Helical" evidence="1">
    <location>
        <begin position="240"/>
        <end position="263"/>
    </location>
</feature>
<evidence type="ECO:0000256" key="1">
    <source>
        <dbReference type="SAM" id="Phobius"/>
    </source>
</evidence>
<keyword evidence="1" id="KW-0472">Membrane</keyword>
<evidence type="ECO:0000313" key="3">
    <source>
        <dbReference type="Proteomes" id="UP001620645"/>
    </source>
</evidence>
<dbReference type="EMBL" id="JBICCN010000027">
    <property type="protein sequence ID" value="KAL3101051.1"/>
    <property type="molecule type" value="Genomic_DNA"/>
</dbReference>
<feature type="transmembrane region" description="Helical" evidence="1">
    <location>
        <begin position="179"/>
        <end position="198"/>
    </location>
</feature>
<feature type="transmembrane region" description="Helical" evidence="1">
    <location>
        <begin position="38"/>
        <end position="57"/>
    </location>
</feature>
<comment type="caution">
    <text evidence="2">The sequence shown here is derived from an EMBL/GenBank/DDBJ whole genome shotgun (WGS) entry which is preliminary data.</text>
</comment>
<feature type="transmembrane region" description="Helical" evidence="1">
    <location>
        <begin position="290"/>
        <end position="312"/>
    </location>
</feature>
<protein>
    <submittedName>
        <fullName evidence="2">Uncharacterized protein</fullName>
    </submittedName>
</protein>
<organism evidence="2 3">
    <name type="scientific">Heterodera schachtii</name>
    <name type="common">Sugarbeet cyst nematode worm</name>
    <name type="synonym">Tylenchus schachtii</name>
    <dbReference type="NCBI Taxonomy" id="97005"/>
    <lineage>
        <taxon>Eukaryota</taxon>
        <taxon>Metazoa</taxon>
        <taxon>Ecdysozoa</taxon>
        <taxon>Nematoda</taxon>
        <taxon>Chromadorea</taxon>
        <taxon>Rhabditida</taxon>
        <taxon>Tylenchina</taxon>
        <taxon>Tylenchomorpha</taxon>
        <taxon>Tylenchoidea</taxon>
        <taxon>Heteroderidae</taxon>
        <taxon>Heteroderinae</taxon>
        <taxon>Heterodera</taxon>
    </lineage>
</organism>
<name>A0ABD2KDY4_HETSC</name>
<keyword evidence="1" id="KW-0812">Transmembrane</keyword>
<sequence>MGCCGPKVVAVISCVLNIIGAILFFIGYGLKESRTESIWVGLFCLVLAFSCFAIIFAGDNASLFLPFLVLDFPALLLDAYLFLRVLLALILEHKSSFWHEMNEPSPIDVTVKLIIMLVISLIVTALFAWFYSIIFRAYVELAEKSAPDNANSEGYGDVAAGPTCCCGPCRARIETAIPVVALIGFLCQLFVAVVYFYHYGQCDYVDYCFAFILLGPVCLAAAIAYLVVVFAQRERNPSLFLPYLFIMPVQLLITLSLCVWLLVIREKILGPQILPHRGGFAFTIILVDDYIMMLFTELFPLVFHSWFYSLIFRAYKKTKQQKSASFVANSSSRAEESRVGP</sequence>
<proteinExistence type="predicted"/>
<accession>A0ABD2KDY4</accession>
<feature type="transmembrane region" description="Helical" evidence="1">
    <location>
        <begin position="7"/>
        <end position="26"/>
    </location>
</feature>
<dbReference type="Proteomes" id="UP001620645">
    <property type="component" value="Unassembled WGS sequence"/>
</dbReference>
<gene>
    <name evidence="2" type="ORF">niasHS_001511</name>
</gene>
<evidence type="ECO:0000313" key="2">
    <source>
        <dbReference type="EMBL" id="KAL3101051.1"/>
    </source>
</evidence>
<feature type="transmembrane region" description="Helical" evidence="1">
    <location>
        <begin position="204"/>
        <end position="228"/>
    </location>
</feature>
<keyword evidence="1" id="KW-1133">Transmembrane helix</keyword>
<dbReference type="AlphaFoldDB" id="A0ABD2KDY4"/>
<reference evidence="2 3" key="1">
    <citation type="submission" date="2024-10" db="EMBL/GenBank/DDBJ databases">
        <authorList>
            <person name="Kim D."/>
        </authorList>
    </citation>
    <scope>NUCLEOTIDE SEQUENCE [LARGE SCALE GENOMIC DNA]</scope>
    <source>
        <strain evidence="2">Taebaek</strain>
    </source>
</reference>